<gene>
    <name evidence="2" type="ORF">HRI_003398100</name>
</gene>
<comment type="caution">
    <text evidence="2">The sequence shown here is derived from an EMBL/GenBank/DDBJ whole genome shotgun (WGS) entry which is preliminary data.</text>
</comment>
<name>A0A9W7IL76_HIBTR</name>
<sequence>MLCLNAPGNDCSSSCPIGYEHILDTCMPIRPSMKTKSISQILQIIVGSSTSVGTIFVLLGTWHLYRHVKRRNNTKLKQKWRLTIATTTV</sequence>
<keyword evidence="1" id="KW-0812">Transmembrane</keyword>
<dbReference type="Proteomes" id="UP001165190">
    <property type="component" value="Unassembled WGS sequence"/>
</dbReference>
<proteinExistence type="predicted"/>
<keyword evidence="3" id="KW-1185">Reference proteome</keyword>
<dbReference type="EMBL" id="BSYR01000030">
    <property type="protein sequence ID" value="GMI97288.1"/>
    <property type="molecule type" value="Genomic_DNA"/>
</dbReference>
<evidence type="ECO:0000313" key="3">
    <source>
        <dbReference type="Proteomes" id="UP001165190"/>
    </source>
</evidence>
<evidence type="ECO:0000256" key="1">
    <source>
        <dbReference type="SAM" id="Phobius"/>
    </source>
</evidence>
<keyword evidence="1" id="KW-0472">Membrane</keyword>
<protein>
    <submittedName>
        <fullName evidence="2">Uncharacterized protein</fullName>
    </submittedName>
</protein>
<accession>A0A9W7IL76</accession>
<dbReference type="AlphaFoldDB" id="A0A9W7IL76"/>
<feature type="transmembrane region" description="Helical" evidence="1">
    <location>
        <begin position="41"/>
        <end position="65"/>
    </location>
</feature>
<evidence type="ECO:0000313" key="2">
    <source>
        <dbReference type="EMBL" id="GMI97288.1"/>
    </source>
</evidence>
<reference evidence="2" key="1">
    <citation type="submission" date="2023-05" db="EMBL/GenBank/DDBJ databases">
        <title>Genome and transcriptome analyses reveal genes involved in the formation of fine ridges on petal epidermal cells in Hibiscus trionum.</title>
        <authorList>
            <person name="Koshimizu S."/>
            <person name="Masuda S."/>
            <person name="Ishii T."/>
            <person name="Shirasu K."/>
            <person name="Hoshino A."/>
            <person name="Arita M."/>
        </authorList>
    </citation>
    <scope>NUCLEOTIDE SEQUENCE</scope>
    <source>
        <strain evidence="2">Hamamatsu line</strain>
    </source>
</reference>
<organism evidence="2 3">
    <name type="scientific">Hibiscus trionum</name>
    <name type="common">Flower of an hour</name>
    <dbReference type="NCBI Taxonomy" id="183268"/>
    <lineage>
        <taxon>Eukaryota</taxon>
        <taxon>Viridiplantae</taxon>
        <taxon>Streptophyta</taxon>
        <taxon>Embryophyta</taxon>
        <taxon>Tracheophyta</taxon>
        <taxon>Spermatophyta</taxon>
        <taxon>Magnoliopsida</taxon>
        <taxon>eudicotyledons</taxon>
        <taxon>Gunneridae</taxon>
        <taxon>Pentapetalae</taxon>
        <taxon>rosids</taxon>
        <taxon>malvids</taxon>
        <taxon>Malvales</taxon>
        <taxon>Malvaceae</taxon>
        <taxon>Malvoideae</taxon>
        <taxon>Hibiscus</taxon>
    </lineage>
</organism>
<keyword evidence="1" id="KW-1133">Transmembrane helix</keyword>